<evidence type="ECO:0000256" key="2">
    <source>
        <dbReference type="ARBA" id="ARBA00022884"/>
    </source>
</evidence>
<keyword evidence="2 3" id="KW-0694">RNA-binding</keyword>
<dbReference type="HAMAP" id="MF_00023">
    <property type="entry name" value="SmpB"/>
    <property type="match status" value="1"/>
</dbReference>
<keyword evidence="5" id="KW-1185">Reference proteome</keyword>
<dbReference type="EMBL" id="AP025314">
    <property type="protein sequence ID" value="BDD08965.1"/>
    <property type="molecule type" value="Genomic_DNA"/>
</dbReference>
<comment type="similarity">
    <text evidence="3">Belongs to the SmpB family.</text>
</comment>
<comment type="subcellular location">
    <subcellularLocation>
        <location evidence="3">Cytoplasm</location>
    </subcellularLocation>
    <text evidence="3">The tmRNA-SmpB complex associates with stalled 70S ribosomes.</text>
</comment>
<sequence length="160" mass="18659">MSAKNKKKKEERFSKIINIKNRQARYEYSFVDTFVAGMSLFGTEIKSIREAKVNISDAFCVIHKGEVFVRNLHISPFSEGTHANHEPMRERKLLLNKKEIRKLESKMDEKGLTVVPTRLFINNKGLAKLEIALAKGKKLHDKRNDIKERDVKRDLARMKY</sequence>
<evidence type="ECO:0000313" key="4">
    <source>
        <dbReference type="EMBL" id="BDD08965.1"/>
    </source>
</evidence>
<dbReference type="GO" id="GO:0070929">
    <property type="term" value="P:trans-translation"/>
    <property type="evidence" value="ECO:0007669"/>
    <property type="project" value="UniProtKB-UniRule"/>
</dbReference>
<dbReference type="InterPro" id="IPR000037">
    <property type="entry name" value="SsrA-bd_prot"/>
</dbReference>
<dbReference type="Pfam" id="PF01668">
    <property type="entry name" value="SmpB"/>
    <property type="match status" value="1"/>
</dbReference>
<evidence type="ECO:0000256" key="1">
    <source>
        <dbReference type="ARBA" id="ARBA00022490"/>
    </source>
</evidence>
<dbReference type="RefSeq" id="WP_338394190.1">
    <property type="nucleotide sequence ID" value="NZ_AP025314.1"/>
</dbReference>
<evidence type="ECO:0000313" key="5">
    <source>
        <dbReference type="Proteomes" id="UP001348817"/>
    </source>
</evidence>
<dbReference type="Gene3D" id="2.40.280.10">
    <property type="match status" value="1"/>
</dbReference>
<dbReference type="NCBIfam" id="TIGR00086">
    <property type="entry name" value="smpB"/>
    <property type="match status" value="1"/>
</dbReference>
<accession>A0AAU9DDK2</accession>
<dbReference type="PROSITE" id="PS01317">
    <property type="entry name" value="SSRP"/>
    <property type="match status" value="1"/>
</dbReference>
<reference evidence="4 5" key="1">
    <citation type="submission" date="2021-12" db="EMBL/GenBank/DDBJ databases">
        <title>Genome sequencing of bacteria with rrn-lacking chromosome and rrn-plasmid.</title>
        <authorList>
            <person name="Anda M."/>
            <person name="Iwasaki W."/>
        </authorList>
    </citation>
    <scope>NUCLEOTIDE SEQUENCE [LARGE SCALE GENOMIC DNA]</scope>
    <source>
        <strain evidence="4 5">DSM 100852</strain>
    </source>
</reference>
<dbReference type="KEGG" id="fax:FUAX_13970"/>
<proteinExistence type="inferred from homology"/>
<dbReference type="SUPFAM" id="SSF74982">
    <property type="entry name" value="Small protein B (SmpB)"/>
    <property type="match status" value="1"/>
</dbReference>
<dbReference type="NCBIfam" id="NF003843">
    <property type="entry name" value="PRK05422.1"/>
    <property type="match status" value="1"/>
</dbReference>
<dbReference type="GO" id="GO:0005829">
    <property type="term" value="C:cytosol"/>
    <property type="evidence" value="ECO:0007669"/>
    <property type="project" value="TreeGrafter"/>
</dbReference>
<dbReference type="AlphaFoldDB" id="A0AAU9DDK2"/>
<name>A0AAU9DDK2_9BACT</name>
<dbReference type="Proteomes" id="UP001348817">
    <property type="component" value="Chromosome"/>
</dbReference>
<gene>
    <name evidence="3 4" type="primary">smpB</name>
    <name evidence="4" type="ORF">FUAX_13970</name>
</gene>
<organism evidence="4 5">
    <name type="scientific">Fulvitalea axinellae</name>
    <dbReference type="NCBI Taxonomy" id="1182444"/>
    <lineage>
        <taxon>Bacteria</taxon>
        <taxon>Pseudomonadati</taxon>
        <taxon>Bacteroidota</taxon>
        <taxon>Cytophagia</taxon>
        <taxon>Cytophagales</taxon>
        <taxon>Persicobacteraceae</taxon>
        <taxon>Fulvitalea</taxon>
    </lineage>
</organism>
<dbReference type="GO" id="GO:0003723">
    <property type="term" value="F:RNA binding"/>
    <property type="evidence" value="ECO:0007669"/>
    <property type="project" value="UniProtKB-UniRule"/>
</dbReference>
<dbReference type="InterPro" id="IPR020081">
    <property type="entry name" value="SsrA-bd_prot_CS"/>
</dbReference>
<evidence type="ECO:0000256" key="3">
    <source>
        <dbReference type="HAMAP-Rule" id="MF_00023"/>
    </source>
</evidence>
<dbReference type="GO" id="GO:0070930">
    <property type="term" value="P:trans-translation-dependent protein tagging"/>
    <property type="evidence" value="ECO:0007669"/>
    <property type="project" value="TreeGrafter"/>
</dbReference>
<dbReference type="InterPro" id="IPR023620">
    <property type="entry name" value="SmpB"/>
</dbReference>
<keyword evidence="1 3" id="KW-0963">Cytoplasm</keyword>
<comment type="function">
    <text evidence="3">Required for rescue of stalled ribosomes mediated by trans-translation. Binds to transfer-messenger RNA (tmRNA), required for stable association of tmRNA with ribosomes. tmRNA and SmpB together mimic tRNA shape, replacing the anticodon stem-loop with SmpB. tmRNA is encoded by the ssrA gene; the 2 termini fold to resemble tRNA(Ala) and it encodes a 'tag peptide', a short internal open reading frame. During trans-translation Ala-aminoacylated tmRNA acts like a tRNA, entering the A-site of stalled ribosomes, displacing the stalled mRNA. The ribosome then switches to translate the ORF on the tmRNA; the nascent peptide is terminated with the 'tag peptide' encoded by the tmRNA and targeted for degradation. The ribosome is freed to recommence translation, which seems to be the essential function of trans-translation.</text>
</comment>
<dbReference type="PANTHER" id="PTHR30308:SF2">
    <property type="entry name" value="SSRA-BINDING PROTEIN"/>
    <property type="match status" value="1"/>
</dbReference>
<dbReference type="PANTHER" id="PTHR30308">
    <property type="entry name" value="TMRNA-BINDING COMPONENT OF TRANS-TRANSLATION TAGGING COMPLEX"/>
    <property type="match status" value="1"/>
</dbReference>
<protein>
    <recommendedName>
        <fullName evidence="3">SsrA-binding protein</fullName>
    </recommendedName>
    <alternativeName>
        <fullName evidence="3">Small protein B</fullName>
    </alternativeName>
</protein>